<evidence type="ECO:0000313" key="2">
    <source>
        <dbReference type="Proteomes" id="UP000518266"/>
    </source>
</evidence>
<evidence type="ECO:0000313" key="1">
    <source>
        <dbReference type="EMBL" id="KAF3861236.1"/>
    </source>
</evidence>
<name>A0A7J5ZHZ5_DISMA</name>
<protein>
    <submittedName>
        <fullName evidence="1">Uncharacterized protein</fullName>
    </submittedName>
</protein>
<dbReference type="EMBL" id="JAAKFY010000001">
    <property type="protein sequence ID" value="KAF3861236.1"/>
    <property type="molecule type" value="Genomic_DNA"/>
</dbReference>
<dbReference type="Proteomes" id="UP000518266">
    <property type="component" value="Unassembled WGS sequence"/>
</dbReference>
<dbReference type="AlphaFoldDB" id="A0A7J5ZHZ5"/>
<accession>A0A7J5ZHZ5</accession>
<reference evidence="1 2" key="1">
    <citation type="submission" date="2020-03" db="EMBL/GenBank/DDBJ databases">
        <title>Dissostichus mawsoni Genome sequencing and assembly.</title>
        <authorList>
            <person name="Park H."/>
        </authorList>
    </citation>
    <scope>NUCLEOTIDE SEQUENCE [LARGE SCALE GENOMIC DNA]</scope>
    <source>
        <strain evidence="1">DM0001</strain>
        <tissue evidence="1">Muscle</tissue>
    </source>
</reference>
<comment type="caution">
    <text evidence="1">The sequence shown here is derived from an EMBL/GenBank/DDBJ whole genome shotgun (WGS) entry which is preliminary data.</text>
</comment>
<keyword evidence="2" id="KW-1185">Reference proteome</keyword>
<proteinExistence type="predicted"/>
<sequence>MKDMRLRFLNLTPPICQLSIYRMAADMKKKFCPESHVETVESMTSFAEEVEELLRNESEEQKDNEVEVYLGLQNLLEGKSLMFNKMLSDLLSITPQRG</sequence>
<gene>
    <name evidence="1" type="ORF">F7725_000012</name>
</gene>
<organism evidence="1 2">
    <name type="scientific">Dissostichus mawsoni</name>
    <name type="common">Antarctic cod</name>
    <dbReference type="NCBI Taxonomy" id="36200"/>
    <lineage>
        <taxon>Eukaryota</taxon>
        <taxon>Metazoa</taxon>
        <taxon>Chordata</taxon>
        <taxon>Craniata</taxon>
        <taxon>Vertebrata</taxon>
        <taxon>Euteleostomi</taxon>
        <taxon>Actinopterygii</taxon>
        <taxon>Neopterygii</taxon>
        <taxon>Teleostei</taxon>
        <taxon>Neoteleostei</taxon>
        <taxon>Acanthomorphata</taxon>
        <taxon>Eupercaria</taxon>
        <taxon>Perciformes</taxon>
        <taxon>Notothenioidei</taxon>
        <taxon>Nototheniidae</taxon>
        <taxon>Dissostichus</taxon>
    </lineage>
</organism>